<dbReference type="EMBL" id="FLUP01000001">
    <property type="protein sequence ID" value="SBV93617.1"/>
    <property type="molecule type" value="Genomic_DNA"/>
</dbReference>
<organism evidence="1">
    <name type="scientific">uncultured Desulfovibrio sp</name>
    <dbReference type="NCBI Taxonomy" id="167968"/>
    <lineage>
        <taxon>Bacteria</taxon>
        <taxon>Pseudomonadati</taxon>
        <taxon>Thermodesulfobacteriota</taxon>
        <taxon>Desulfovibrionia</taxon>
        <taxon>Desulfovibrionales</taxon>
        <taxon>Desulfovibrionaceae</taxon>
        <taxon>Desulfovibrio</taxon>
        <taxon>environmental samples</taxon>
    </lineage>
</organism>
<dbReference type="RefSeq" id="WP_227117640.1">
    <property type="nucleotide sequence ID" value="NZ_LT598928.1"/>
</dbReference>
<dbReference type="AlphaFoldDB" id="A0A212J2H8"/>
<name>A0A212J2H8_9BACT</name>
<evidence type="ECO:0000313" key="1">
    <source>
        <dbReference type="EMBL" id="SBV93617.1"/>
    </source>
</evidence>
<sequence>MNLPFIAPLVAFIRQHLLALAAVLLVILAAVGGYSGLRYYQYRQTAEFAFVQIKDALHPAKPTELAQRINFDAISLPLAKAVAEHYPFLKKGPNQLRDLSDMIQVGLLKQARVKEEPVKEETDELVRLRTPLYVLPPNFFTQFFTTMTLQNPTENTALIAAQIRHPVLNKQFSLLLRMDKTPEGWKLDDMVNAEELVRQYREFQMERMVAQRQLLLDKNAKIKKRMEGTLPLKTCTASAGLISDGKTLLVVVNVQSKNISTIPVNNMDLSVKIFAPDGTELMQRFLNAVQPTFPGDTFDRSWTIEIDGTSPLGKSIVAARKLTCEALWKTLGLANGEVLHYAIAPDLLEEFQ</sequence>
<reference evidence="1" key="1">
    <citation type="submission" date="2016-04" db="EMBL/GenBank/DDBJ databases">
        <authorList>
            <person name="Evans L.H."/>
            <person name="Alamgir A."/>
            <person name="Owens N."/>
            <person name="Weber N.D."/>
            <person name="Virtaneva K."/>
            <person name="Barbian K."/>
            <person name="Babar A."/>
            <person name="Rosenke K."/>
        </authorList>
    </citation>
    <scope>NUCLEOTIDE SEQUENCE</scope>
    <source>
        <strain evidence="1">92-2</strain>
    </source>
</reference>
<gene>
    <name evidence="1" type="ORF">KM92DES2_10426</name>
</gene>
<protein>
    <submittedName>
        <fullName evidence="1">Uncharacterized protein</fullName>
    </submittedName>
</protein>
<proteinExistence type="predicted"/>
<accession>A0A212J2H8</accession>